<protein>
    <recommendedName>
        <fullName evidence="11">ABC transporter permease</fullName>
    </recommendedName>
</protein>
<feature type="transmembrane region" description="Helical" evidence="6">
    <location>
        <begin position="797"/>
        <end position="816"/>
    </location>
</feature>
<feature type="transmembrane region" description="Helical" evidence="6">
    <location>
        <begin position="706"/>
        <end position="726"/>
    </location>
</feature>
<name>A0A1P8UFF1_9GAMM</name>
<evidence type="ECO:0000313" key="9">
    <source>
        <dbReference type="EMBL" id="APZ42484.1"/>
    </source>
</evidence>
<evidence type="ECO:0000256" key="4">
    <source>
        <dbReference type="ARBA" id="ARBA00022989"/>
    </source>
</evidence>
<feature type="transmembrane region" description="Helical" evidence="6">
    <location>
        <begin position="747"/>
        <end position="777"/>
    </location>
</feature>
<reference evidence="9 10" key="1">
    <citation type="submission" date="2017-01" db="EMBL/GenBank/DDBJ databases">
        <title>Draft sequence of Acidihalobacter ferrooxidans strain DSM 14175 (strain V8).</title>
        <authorList>
            <person name="Khaleque H.N."/>
            <person name="Ramsay J.P."/>
            <person name="Murphy R.J.T."/>
            <person name="Kaksonen A.H."/>
            <person name="Boxall N.J."/>
            <person name="Watkin E.L.J."/>
        </authorList>
    </citation>
    <scope>NUCLEOTIDE SEQUENCE [LARGE SCALE GENOMIC DNA]</scope>
    <source>
        <strain evidence="9 10">V8</strain>
    </source>
</reference>
<gene>
    <name evidence="9" type="ORF">BW247_04765</name>
</gene>
<keyword evidence="3 6" id="KW-0812">Transmembrane</keyword>
<dbReference type="GO" id="GO:0005886">
    <property type="term" value="C:plasma membrane"/>
    <property type="evidence" value="ECO:0007669"/>
    <property type="project" value="UniProtKB-SubCell"/>
</dbReference>
<feature type="transmembrane region" description="Helical" evidence="6">
    <location>
        <begin position="417"/>
        <end position="446"/>
    </location>
</feature>
<accession>A0A1P8UFF1</accession>
<dbReference type="PANTHER" id="PTHR30287:SF2">
    <property type="entry name" value="BLL1001 PROTEIN"/>
    <property type="match status" value="1"/>
</dbReference>
<dbReference type="InterPro" id="IPR025857">
    <property type="entry name" value="MacB_PCD"/>
</dbReference>
<evidence type="ECO:0000259" key="8">
    <source>
        <dbReference type="Pfam" id="PF12704"/>
    </source>
</evidence>
<dbReference type="Pfam" id="PF02687">
    <property type="entry name" value="FtsX"/>
    <property type="match status" value="2"/>
</dbReference>
<feature type="transmembrane region" description="Helical" evidence="6">
    <location>
        <begin position="393"/>
        <end position="411"/>
    </location>
</feature>
<evidence type="ECO:0000259" key="7">
    <source>
        <dbReference type="Pfam" id="PF02687"/>
    </source>
</evidence>
<organism evidence="9 10">
    <name type="scientific">Acidihalobacter ferrooxydans</name>
    <dbReference type="NCBI Taxonomy" id="1765967"/>
    <lineage>
        <taxon>Bacteria</taxon>
        <taxon>Pseudomonadati</taxon>
        <taxon>Pseudomonadota</taxon>
        <taxon>Gammaproteobacteria</taxon>
        <taxon>Chromatiales</taxon>
        <taxon>Ectothiorhodospiraceae</taxon>
        <taxon>Acidihalobacter</taxon>
    </lineage>
</organism>
<dbReference type="OrthoDB" id="343744at2"/>
<keyword evidence="10" id="KW-1185">Reference proteome</keyword>
<keyword evidence="2" id="KW-1003">Cell membrane</keyword>
<feature type="domain" description="MacB-like periplasmic core" evidence="8">
    <location>
        <begin position="22"/>
        <end position="151"/>
    </location>
</feature>
<evidence type="ECO:0000256" key="6">
    <source>
        <dbReference type="SAM" id="Phobius"/>
    </source>
</evidence>
<dbReference type="Proteomes" id="UP000243807">
    <property type="component" value="Chromosome"/>
</dbReference>
<dbReference type="Pfam" id="PF12704">
    <property type="entry name" value="MacB_PCD"/>
    <property type="match status" value="2"/>
</dbReference>
<dbReference type="STRING" id="1765967.BW247_04765"/>
<feature type="transmembrane region" description="Helical" evidence="6">
    <location>
        <begin position="247"/>
        <end position="271"/>
    </location>
</feature>
<feature type="transmembrane region" description="Helical" evidence="6">
    <location>
        <begin position="298"/>
        <end position="321"/>
    </location>
</feature>
<dbReference type="InterPro" id="IPR003838">
    <property type="entry name" value="ABC3_permease_C"/>
</dbReference>
<dbReference type="InterPro" id="IPR038766">
    <property type="entry name" value="Membrane_comp_ABC_pdt"/>
</dbReference>
<feature type="transmembrane region" description="Helical" evidence="6">
    <location>
        <begin position="341"/>
        <end position="363"/>
    </location>
</feature>
<evidence type="ECO:0000256" key="3">
    <source>
        <dbReference type="ARBA" id="ARBA00022692"/>
    </source>
</evidence>
<dbReference type="KEGG" id="afy:BW247_04765"/>
<feature type="domain" description="ABC3 transporter permease C-terminal" evidence="7">
    <location>
        <begin position="709"/>
        <end position="818"/>
    </location>
</feature>
<evidence type="ECO:0000256" key="1">
    <source>
        <dbReference type="ARBA" id="ARBA00004651"/>
    </source>
</evidence>
<dbReference type="AlphaFoldDB" id="A0A1P8UFF1"/>
<comment type="subcellular location">
    <subcellularLocation>
        <location evidence="1">Cell membrane</location>
        <topology evidence="1">Multi-pass membrane protein</topology>
    </subcellularLocation>
</comment>
<keyword evidence="5 6" id="KW-0472">Membrane</keyword>
<proteinExistence type="predicted"/>
<evidence type="ECO:0000256" key="5">
    <source>
        <dbReference type="ARBA" id="ARBA00023136"/>
    </source>
</evidence>
<keyword evidence="4 6" id="KW-1133">Transmembrane helix</keyword>
<sequence>MTQRLIARAGLRYWLRNPVQLGLALAGIALGVAVVIAVALANASALKGFESSTRALAGGANARIVADGPRGLSDALYVRLRVTDGFTQSAPVVEGYVQVRGQTLRLVGVDPFAQATLAPRLLAGGVNPAALLTTHNGVLMSAATARGLGLAPGASFAARADGRSHRLHLLGAPGGDTAALRGVLLTDIGTAQDLLGRVGRLSRIELRLNPAQMARVRALLPAGTRLEPVAAVVAGAARVTRAFRLNLLAMSGLALLIGAYLIYNTLVFSVLRRRHLVSLLRAQGLTRGEVVRSILGEALVLAVLGAALGTGLGIVLGRGLVGLVTRTIDDLYFTLSVDHLFLSPWVLAEGFGLALAMVLIAALPPAREAAGLPPRGRGLPMSLEARSRRREPWRVLGGAVLLGLGAGFLFWPGGRLFGAFAGLFLGVIGASLWIPAWVRLAVWLLGAATRRAGIGVRLAVGGVRASLGRTGLAVAALAVALAASIGVGIMVESFRATLVDWLAQSLRGDIYVNADSGPGGRGFASGFVTAVRGLPEVAYVTTARHGSAQGPQGRVSILALDAASGHHPNAVLKRAVPDVWSKVVAGHAVLVSEALASRLHLAPGGTLRLATAQGPQQFHVGGVFYDYGGGAGLVIMARTLYARDWADPAIGSLAVYLKPGASVDAALAAIRARADLAGVAITAQANGAIVAHSLRVFDRTFAITRVLRVLLLAVAMVGVLASLMALQLERTREHATLRAQGVTPRGLFALVAGQSLLLGLLAGLAALPLGLGMGWVLIDVVNPRAFGWTLQWHGDPLLLVEALAAALVAALCAALWPAGAMGAATRAHA</sequence>
<evidence type="ECO:0000313" key="10">
    <source>
        <dbReference type="Proteomes" id="UP000243807"/>
    </source>
</evidence>
<feature type="transmembrane region" description="Helical" evidence="6">
    <location>
        <begin position="467"/>
        <end position="491"/>
    </location>
</feature>
<feature type="domain" description="ABC3 transporter permease C-terminal" evidence="7">
    <location>
        <begin position="249"/>
        <end position="374"/>
    </location>
</feature>
<feature type="domain" description="MacB-like periplasmic core" evidence="8">
    <location>
        <begin position="470"/>
        <end position="672"/>
    </location>
</feature>
<evidence type="ECO:0000256" key="2">
    <source>
        <dbReference type="ARBA" id="ARBA00022475"/>
    </source>
</evidence>
<dbReference type="RefSeq" id="WP_076836116.1">
    <property type="nucleotide sequence ID" value="NZ_CP019434.1"/>
</dbReference>
<dbReference type="PANTHER" id="PTHR30287">
    <property type="entry name" value="MEMBRANE COMPONENT OF PREDICTED ABC SUPERFAMILY METABOLITE UPTAKE TRANSPORTER"/>
    <property type="match status" value="1"/>
</dbReference>
<evidence type="ECO:0008006" key="11">
    <source>
        <dbReference type="Google" id="ProtNLM"/>
    </source>
</evidence>
<dbReference type="EMBL" id="CP019434">
    <property type="protein sequence ID" value="APZ42484.1"/>
    <property type="molecule type" value="Genomic_DNA"/>
</dbReference>
<feature type="transmembrane region" description="Helical" evidence="6">
    <location>
        <begin position="21"/>
        <end position="41"/>
    </location>
</feature>